<evidence type="ECO:0000256" key="5">
    <source>
        <dbReference type="ARBA" id="ARBA00022771"/>
    </source>
</evidence>
<evidence type="ECO:0000256" key="9">
    <source>
        <dbReference type="SAM" id="MobiDB-lite"/>
    </source>
</evidence>
<dbReference type="FunFam" id="3.30.40.10:FF:000127">
    <property type="entry name" value="E3 ubiquitin-protein ligase RNF181"/>
    <property type="match status" value="1"/>
</dbReference>
<dbReference type="PROSITE" id="PS50089">
    <property type="entry name" value="ZF_RING_2"/>
    <property type="match status" value="1"/>
</dbReference>
<dbReference type="GO" id="GO:0005634">
    <property type="term" value="C:nucleus"/>
    <property type="evidence" value="ECO:0007669"/>
    <property type="project" value="TreeGrafter"/>
</dbReference>
<dbReference type="Pfam" id="PF13639">
    <property type="entry name" value="zf-RING_2"/>
    <property type="match status" value="1"/>
</dbReference>
<evidence type="ECO:0000256" key="6">
    <source>
        <dbReference type="ARBA" id="ARBA00022786"/>
    </source>
</evidence>
<evidence type="ECO:0000256" key="8">
    <source>
        <dbReference type="PROSITE-ProRule" id="PRU00175"/>
    </source>
</evidence>
<keyword evidence="5 8" id="KW-0863">Zinc-finger</keyword>
<evidence type="ECO:0000313" key="11">
    <source>
        <dbReference type="EMBL" id="CAJ2502149.1"/>
    </source>
</evidence>
<dbReference type="InterPro" id="IPR013083">
    <property type="entry name" value="Znf_RING/FYVE/PHD"/>
</dbReference>
<evidence type="ECO:0000256" key="2">
    <source>
        <dbReference type="ARBA" id="ARBA00012483"/>
    </source>
</evidence>
<dbReference type="AlphaFoldDB" id="A0AAI8VBX4"/>
<evidence type="ECO:0000256" key="7">
    <source>
        <dbReference type="ARBA" id="ARBA00022833"/>
    </source>
</evidence>
<accession>A0AAI8VBX4</accession>
<keyword evidence="12" id="KW-1185">Reference proteome</keyword>
<evidence type="ECO:0000313" key="12">
    <source>
        <dbReference type="Proteomes" id="UP001295740"/>
    </source>
</evidence>
<keyword evidence="6" id="KW-0833">Ubl conjugation pathway</keyword>
<feature type="domain" description="RING-type" evidence="10">
    <location>
        <begin position="428"/>
        <end position="469"/>
    </location>
</feature>
<dbReference type="GO" id="GO:0061630">
    <property type="term" value="F:ubiquitin protein ligase activity"/>
    <property type="evidence" value="ECO:0007669"/>
    <property type="project" value="UniProtKB-EC"/>
</dbReference>
<evidence type="ECO:0000256" key="1">
    <source>
        <dbReference type="ARBA" id="ARBA00000900"/>
    </source>
</evidence>
<dbReference type="EC" id="2.3.2.27" evidence="2"/>
<organism evidence="11 12">
    <name type="scientific">Anthostomella pinea</name>
    <dbReference type="NCBI Taxonomy" id="933095"/>
    <lineage>
        <taxon>Eukaryota</taxon>
        <taxon>Fungi</taxon>
        <taxon>Dikarya</taxon>
        <taxon>Ascomycota</taxon>
        <taxon>Pezizomycotina</taxon>
        <taxon>Sordariomycetes</taxon>
        <taxon>Xylariomycetidae</taxon>
        <taxon>Xylariales</taxon>
        <taxon>Xylariaceae</taxon>
        <taxon>Anthostomella</taxon>
    </lineage>
</organism>
<name>A0AAI8VBX4_9PEZI</name>
<evidence type="ECO:0000259" key="10">
    <source>
        <dbReference type="PROSITE" id="PS50089"/>
    </source>
</evidence>
<proteinExistence type="predicted"/>
<dbReference type="InterPro" id="IPR001841">
    <property type="entry name" value="Znf_RING"/>
</dbReference>
<keyword evidence="7" id="KW-0862">Zinc</keyword>
<keyword evidence="4" id="KW-0479">Metal-binding</keyword>
<comment type="catalytic activity">
    <reaction evidence="1">
        <text>S-ubiquitinyl-[E2 ubiquitin-conjugating enzyme]-L-cysteine + [acceptor protein]-L-lysine = [E2 ubiquitin-conjugating enzyme]-L-cysteine + N(6)-ubiquitinyl-[acceptor protein]-L-lysine.</text>
        <dbReference type="EC" id="2.3.2.27"/>
    </reaction>
</comment>
<dbReference type="PANTHER" id="PTHR45931">
    <property type="entry name" value="SI:CH211-59O9.10"/>
    <property type="match status" value="1"/>
</dbReference>
<sequence>MQAEGNMGNSQGELPPYEFFVRPLHGSRTTNRIHRFSSDLSPRIGNHPRSTCVETPLLTTVFLSLTIPPIPVHTTATLAFRALRATGLALGLGITALAAYQHSRQGQMASRSSHLDATQGREVVYCHACEHEWYKDDRPDTLSCPACHGDITEIISPGNDPRNIDDDNESLPDFLRHHRHHDIDSDPEEEDIEQHIERGPGGFFGQSTIHHAPRPPGYGARPRAQPDDSDAIMNRFSEMLGGMGAGMRGPPGMVGRSGPETLFRHGPESPNVTYQTFTGPGYTGGVSSFTITTGSGPGRVHHARGLGAPGGPDAGFQSIFSDILGGIGPPPMHHEGQPQPPGQGGNADRRSGDLANALNQLFATLINPNAVHGDAVYSQEALDRIITNLMEANPSSNAPAPASEAAITKLPRKKLDEQMLGPELKGECTICIDDMSVGDEVVVLPCNHWFHEECVTLWLKEHNSCPICRAPIDEMRHSCEVIEFHGFPGGSERMAYA</sequence>
<dbReference type="SUPFAM" id="SSF57850">
    <property type="entry name" value="RING/U-box"/>
    <property type="match status" value="1"/>
</dbReference>
<dbReference type="Gene3D" id="3.30.40.10">
    <property type="entry name" value="Zinc/RING finger domain, C3HC4 (zinc finger)"/>
    <property type="match status" value="1"/>
</dbReference>
<dbReference type="InterPro" id="IPR051834">
    <property type="entry name" value="RING_finger_E3_ligase"/>
</dbReference>
<dbReference type="GO" id="GO:0016567">
    <property type="term" value="P:protein ubiquitination"/>
    <property type="evidence" value="ECO:0007669"/>
    <property type="project" value="UniProtKB-ARBA"/>
</dbReference>
<dbReference type="GO" id="GO:0006511">
    <property type="term" value="P:ubiquitin-dependent protein catabolic process"/>
    <property type="evidence" value="ECO:0007669"/>
    <property type="project" value="TreeGrafter"/>
</dbReference>
<comment type="caution">
    <text evidence="11">The sequence shown here is derived from an EMBL/GenBank/DDBJ whole genome shotgun (WGS) entry which is preliminary data.</text>
</comment>
<dbReference type="Proteomes" id="UP001295740">
    <property type="component" value="Unassembled WGS sequence"/>
</dbReference>
<gene>
    <name evidence="11" type="ORF">KHLLAP_LOCUS2617</name>
</gene>
<dbReference type="PANTHER" id="PTHR45931:SF3">
    <property type="entry name" value="RING ZINC FINGER-CONTAINING PROTEIN"/>
    <property type="match status" value="1"/>
</dbReference>
<protein>
    <recommendedName>
        <fullName evidence="2">RING-type E3 ubiquitin transferase</fullName>
        <ecNumber evidence="2">2.3.2.27</ecNumber>
    </recommendedName>
</protein>
<evidence type="ECO:0000256" key="4">
    <source>
        <dbReference type="ARBA" id="ARBA00022723"/>
    </source>
</evidence>
<keyword evidence="3" id="KW-0808">Transferase</keyword>
<dbReference type="SMART" id="SM00184">
    <property type="entry name" value="RING"/>
    <property type="match status" value="1"/>
</dbReference>
<dbReference type="CDD" id="cd16454">
    <property type="entry name" value="RING-H2_PA-TM-RING"/>
    <property type="match status" value="1"/>
</dbReference>
<feature type="region of interest" description="Disordered" evidence="9">
    <location>
        <begin position="325"/>
        <end position="352"/>
    </location>
</feature>
<evidence type="ECO:0000256" key="3">
    <source>
        <dbReference type="ARBA" id="ARBA00022679"/>
    </source>
</evidence>
<dbReference type="EMBL" id="CAUWAG010000003">
    <property type="protein sequence ID" value="CAJ2502149.1"/>
    <property type="molecule type" value="Genomic_DNA"/>
</dbReference>
<reference evidence="11" key="1">
    <citation type="submission" date="2023-10" db="EMBL/GenBank/DDBJ databases">
        <authorList>
            <person name="Hackl T."/>
        </authorList>
    </citation>
    <scope>NUCLEOTIDE SEQUENCE</scope>
</reference>
<dbReference type="GO" id="GO:0008270">
    <property type="term" value="F:zinc ion binding"/>
    <property type="evidence" value="ECO:0007669"/>
    <property type="project" value="UniProtKB-KW"/>
</dbReference>